<proteinExistence type="predicted"/>
<dbReference type="Proteomes" id="UP001610335">
    <property type="component" value="Unassembled WGS sequence"/>
</dbReference>
<protein>
    <submittedName>
        <fullName evidence="1">Uncharacterized protein</fullName>
    </submittedName>
</protein>
<dbReference type="EMBL" id="JBFXLS010000003">
    <property type="protein sequence ID" value="KAL2833803.1"/>
    <property type="molecule type" value="Genomic_DNA"/>
</dbReference>
<comment type="caution">
    <text evidence="1">The sequence shown here is derived from an EMBL/GenBank/DDBJ whole genome shotgun (WGS) entry which is preliminary data.</text>
</comment>
<name>A0ABR4J425_9EURO</name>
<keyword evidence="2" id="KW-1185">Reference proteome</keyword>
<sequence>MATAYQTRDEIGLHIDIFECETCGYDPDKWGFLRPGNSLEGLIHISTKDRLQFKSLKVMFQGLESTRDFTSQLNGNNINLYPVVYRDLVPIEARKLFLNVEYQAPLETIQKSDGPNALKLYTFRFFFIVPSAGPRPDDGIQPLFQTLPPYFETNNSYLAPILSVTYLVHAIICCVSEGREVLRWLPLLKSLGR</sequence>
<organism evidence="1 2">
    <name type="scientific">Aspergillus cavernicola</name>
    <dbReference type="NCBI Taxonomy" id="176166"/>
    <lineage>
        <taxon>Eukaryota</taxon>
        <taxon>Fungi</taxon>
        <taxon>Dikarya</taxon>
        <taxon>Ascomycota</taxon>
        <taxon>Pezizomycotina</taxon>
        <taxon>Eurotiomycetes</taxon>
        <taxon>Eurotiomycetidae</taxon>
        <taxon>Eurotiales</taxon>
        <taxon>Aspergillaceae</taxon>
        <taxon>Aspergillus</taxon>
        <taxon>Aspergillus subgen. Nidulantes</taxon>
    </lineage>
</organism>
<evidence type="ECO:0000313" key="1">
    <source>
        <dbReference type="EMBL" id="KAL2833803.1"/>
    </source>
</evidence>
<reference evidence="1 2" key="1">
    <citation type="submission" date="2024-07" db="EMBL/GenBank/DDBJ databases">
        <title>Section-level genome sequencing and comparative genomics of Aspergillus sections Usti and Cavernicolus.</title>
        <authorList>
            <consortium name="Lawrence Berkeley National Laboratory"/>
            <person name="Nybo J.L."/>
            <person name="Vesth T.C."/>
            <person name="Theobald S."/>
            <person name="Frisvad J.C."/>
            <person name="Larsen T.O."/>
            <person name="Kjaerboelling I."/>
            <person name="Rothschild-Mancinelli K."/>
            <person name="Lyhne E.K."/>
            <person name="Kogle M.E."/>
            <person name="Barry K."/>
            <person name="Clum A."/>
            <person name="Na H."/>
            <person name="Ledsgaard L."/>
            <person name="Lin J."/>
            <person name="Lipzen A."/>
            <person name="Kuo A."/>
            <person name="Riley R."/>
            <person name="Mondo S."/>
            <person name="LaButti K."/>
            <person name="Haridas S."/>
            <person name="Pangalinan J."/>
            <person name="Salamov A.A."/>
            <person name="Simmons B.A."/>
            <person name="Magnuson J.K."/>
            <person name="Chen J."/>
            <person name="Drula E."/>
            <person name="Henrissat B."/>
            <person name="Wiebenga A."/>
            <person name="Lubbers R.J."/>
            <person name="Gomes A.C."/>
            <person name="Makela M.R."/>
            <person name="Stajich J."/>
            <person name="Grigoriev I.V."/>
            <person name="Mortensen U.H."/>
            <person name="De vries R.P."/>
            <person name="Baker S.E."/>
            <person name="Andersen M.R."/>
        </authorList>
    </citation>
    <scope>NUCLEOTIDE SEQUENCE [LARGE SCALE GENOMIC DNA]</scope>
    <source>
        <strain evidence="1 2">CBS 600.67</strain>
    </source>
</reference>
<gene>
    <name evidence="1" type="ORF">BDW59DRAFT_156603</name>
</gene>
<accession>A0ABR4J425</accession>
<evidence type="ECO:0000313" key="2">
    <source>
        <dbReference type="Proteomes" id="UP001610335"/>
    </source>
</evidence>